<comment type="caution">
    <text evidence="2">The sequence shown here is derived from an EMBL/GenBank/DDBJ whole genome shotgun (WGS) entry which is preliminary data.</text>
</comment>
<dbReference type="Proteomes" id="UP000230750">
    <property type="component" value="Unassembled WGS sequence"/>
</dbReference>
<sequence>MLAFGAKYSVDSRHGTFQYVRSRSLITMGNETSGFAVLNLSSYTLHMGLSMAATHYYENNVNHGEIFYRWPGAVHYTVYAQTAPEISDDICAKEITKASIIGITCAGVAAAISLIALPALSVLAAESTMLAATAAGAAGAAGLASNNFMKEVFDVLNKVDAADLCAKKMGCYGGGSGTWLVLRGGLKRVHGHLTHEKLELVKEKPEYILAHGKFTSYSRAKFYTTAEAKKHRDAGHSCHKAVCNLICKQ</sequence>
<evidence type="ECO:0000313" key="3">
    <source>
        <dbReference type="Proteomes" id="UP000230750"/>
    </source>
</evidence>
<keyword evidence="1" id="KW-1133">Transmembrane helix</keyword>
<keyword evidence="1" id="KW-0812">Transmembrane</keyword>
<dbReference type="AlphaFoldDB" id="A0A2G8K2F8"/>
<organism evidence="2 3">
    <name type="scientific">Stichopus japonicus</name>
    <name type="common">Sea cucumber</name>
    <dbReference type="NCBI Taxonomy" id="307972"/>
    <lineage>
        <taxon>Eukaryota</taxon>
        <taxon>Metazoa</taxon>
        <taxon>Echinodermata</taxon>
        <taxon>Eleutherozoa</taxon>
        <taxon>Echinozoa</taxon>
        <taxon>Holothuroidea</taxon>
        <taxon>Aspidochirotacea</taxon>
        <taxon>Aspidochirotida</taxon>
        <taxon>Stichopodidae</taxon>
        <taxon>Apostichopus</taxon>
    </lineage>
</organism>
<evidence type="ECO:0000256" key="1">
    <source>
        <dbReference type="SAM" id="Phobius"/>
    </source>
</evidence>
<name>A0A2G8K2F8_STIJA</name>
<dbReference type="OrthoDB" id="10410403at2759"/>
<reference evidence="2 3" key="1">
    <citation type="journal article" date="2017" name="PLoS Biol.">
        <title>The sea cucumber genome provides insights into morphological evolution and visceral regeneration.</title>
        <authorList>
            <person name="Zhang X."/>
            <person name="Sun L."/>
            <person name="Yuan J."/>
            <person name="Sun Y."/>
            <person name="Gao Y."/>
            <person name="Zhang L."/>
            <person name="Li S."/>
            <person name="Dai H."/>
            <person name="Hamel J.F."/>
            <person name="Liu C."/>
            <person name="Yu Y."/>
            <person name="Liu S."/>
            <person name="Lin W."/>
            <person name="Guo K."/>
            <person name="Jin S."/>
            <person name="Xu P."/>
            <person name="Storey K.B."/>
            <person name="Huan P."/>
            <person name="Zhang T."/>
            <person name="Zhou Y."/>
            <person name="Zhang J."/>
            <person name="Lin C."/>
            <person name="Li X."/>
            <person name="Xing L."/>
            <person name="Huo D."/>
            <person name="Sun M."/>
            <person name="Wang L."/>
            <person name="Mercier A."/>
            <person name="Li F."/>
            <person name="Yang H."/>
            <person name="Xiang J."/>
        </authorList>
    </citation>
    <scope>NUCLEOTIDE SEQUENCE [LARGE SCALE GENOMIC DNA]</scope>
    <source>
        <strain evidence="2">Shaxun</strain>
        <tissue evidence="2">Muscle</tissue>
    </source>
</reference>
<proteinExistence type="predicted"/>
<feature type="transmembrane region" description="Helical" evidence="1">
    <location>
        <begin position="100"/>
        <end position="123"/>
    </location>
</feature>
<gene>
    <name evidence="2" type="ORF">BSL78_20999</name>
</gene>
<accession>A0A2G8K2F8</accession>
<keyword evidence="3" id="KW-1185">Reference proteome</keyword>
<dbReference type="EMBL" id="MRZV01000957">
    <property type="protein sequence ID" value="PIK42163.1"/>
    <property type="molecule type" value="Genomic_DNA"/>
</dbReference>
<keyword evidence="1" id="KW-0472">Membrane</keyword>
<evidence type="ECO:0000313" key="2">
    <source>
        <dbReference type="EMBL" id="PIK42163.1"/>
    </source>
</evidence>
<protein>
    <submittedName>
        <fullName evidence="2">Uncharacterized protein</fullName>
    </submittedName>
</protein>
<feature type="transmembrane region" description="Helical" evidence="1">
    <location>
        <begin position="129"/>
        <end position="148"/>
    </location>
</feature>